<feature type="compositionally biased region" description="Basic and acidic residues" evidence="7">
    <location>
        <begin position="15"/>
        <end position="25"/>
    </location>
</feature>
<dbReference type="InterPro" id="IPR038596">
    <property type="entry name" value="Janus_sf"/>
</dbReference>
<dbReference type="Pfam" id="PF05005">
    <property type="entry name" value="Ocnus"/>
    <property type="match status" value="1"/>
</dbReference>
<feature type="active site" description="Proton acceptor" evidence="5">
    <location>
        <position position="94"/>
    </location>
</feature>
<keyword evidence="3" id="KW-0221">Differentiation</keyword>
<evidence type="ECO:0000313" key="9">
    <source>
        <dbReference type="Proteomes" id="UP001165065"/>
    </source>
</evidence>
<evidence type="ECO:0000313" key="8">
    <source>
        <dbReference type="EMBL" id="GMI46042.1"/>
    </source>
</evidence>
<keyword evidence="4" id="KW-0726">Sexual differentiation</keyword>
<dbReference type="EMBL" id="BRYA01000277">
    <property type="protein sequence ID" value="GMI46042.1"/>
    <property type="molecule type" value="Genomic_DNA"/>
</dbReference>
<reference evidence="9" key="1">
    <citation type="journal article" date="2023" name="Commun. Biol.">
        <title>Genome analysis of Parmales, the sister group of diatoms, reveals the evolutionary specialization of diatoms from phago-mixotrophs to photoautotrophs.</title>
        <authorList>
            <person name="Ban H."/>
            <person name="Sato S."/>
            <person name="Yoshikawa S."/>
            <person name="Yamada K."/>
            <person name="Nakamura Y."/>
            <person name="Ichinomiya M."/>
            <person name="Sato N."/>
            <person name="Blanc-Mathieu R."/>
            <person name="Endo H."/>
            <person name="Kuwata A."/>
            <person name="Ogata H."/>
        </authorList>
    </citation>
    <scope>NUCLEOTIDE SEQUENCE [LARGE SCALE GENOMIC DNA]</scope>
</reference>
<dbReference type="AlphaFoldDB" id="A0A9W7GI70"/>
<feature type="compositionally biased region" description="Low complexity" evidence="7">
    <location>
        <begin position="26"/>
        <end position="38"/>
    </location>
</feature>
<proteinExistence type="inferred from homology"/>
<comment type="caution">
    <text evidence="8">The sequence shown here is derived from an EMBL/GenBank/DDBJ whole genome shotgun (WGS) entry which is preliminary data.</text>
</comment>
<gene>
    <name evidence="8" type="ORF">TrCOL_g13585</name>
</gene>
<organism evidence="8 9">
    <name type="scientific">Triparma columacea</name>
    <dbReference type="NCBI Taxonomy" id="722753"/>
    <lineage>
        <taxon>Eukaryota</taxon>
        <taxon>Sar</taxon>
        <taxon>Stramenopiles</taxon>
        <taxon>Ochrophyta</taxon>
        <taxon>Bolidophyceae</taxon>
        <taxon>Parmales</taxon>
        <taxon>Triparmaceae</taxon>
        <taxon>Triparma</taxon>
    </lineage>
</organism>
<evidence type="ECO:0000256" key="1">
    <source>
        <dbReference type="ARBA" id="ARBA00002508"/>
    </source>
</evidence>
<evidence type="ECO:0000256" key="3">
    <source>
        <dbReference type="ARBA" id="ARBA00022782"/>
    </source>
</evidence>
<evidence type="ECO:0000256" key="6">
    <source>
        <dbReference type="PIRSR" id="PIRSR607702-2"/>
    </source>
</evidence>
<feature type="compositionally biased region" description="Polar residues" evidence="7">
    <location>
        <begin position="39"/>
        <end position="53"/>
    </location>
</feature>
<dbReference type="OrthoDB" id="10249612at2759"/>
<comment type="function">
    <text evidence="1">JanA and janB regulate somatic sex differentiation.</text>
</comment>
<evidence type="ECO:0000256" key="2">
    <source>
        <dbReference type="ARBA" id="ARBA00010971"/>
    </source>
</evidence>
<dbReference type="Proteomes" id="UP001165065">
    <property type="component" value="Unassembled WGS sequence"/>
</dbReference>
<dbReference type="GO" id="GO:0007548">
    <property type="term" value="P:sex differentiation"/>
    <property type="evidence" value="ECO:0007669"/>
    <property type="project" value="UniProtKB-KW"/>
</dbReference>
<accession>A0A9W7GI70</accession>
<feature type="compositionally biased region" description="Polar residues" evidence="7">
    <location>
        <begin position="1"/>
        <end position="14"/>
    </location>
</feature>
<protein>
    <submittedName>
        <fullName evidence="8">Uncharacterized protein</fullName>
    </submittedName>
</protein>
<dbReference type="InterPro" id="IPR007702">
    <property type="entry name" value="Janus"/>
</dbReference>
<dbReference type="PANTHER" id="PTHR12258">
    <property type="entry name" value="JANUS-A/JANUS-B"/>
    <property type="match status" value="1"/>
</dbReference>
<feature type="binding site" evidence="6">
    <location>
        <position position="68"/>
    </location>
    <ligand>
        <name>substrate</name>
    </ligand>
</feature>
<comment type="similarity">
    <text evidence="2">Belongs to the janus family.</text>
</comment>
<evidence type="ECO:0000256" key="7">
    <source>
        <dbReference type="SAM" id="MobiDB-lite"/>
    </source>
</evidence>
<keyword evidence="9" id="KW-1185">Reference proteome</keyword>
<dbReference type="PANTHER" id="PTHR12258:SF5">
    <property type="entry name" value="BCDNA.GH02250-RELATED"/>
    <property type="match status" value="1"/>
</dbReference>
<evidence type="ECO:0000256" key="5">
    <source>
        <dbReference type="PIRSR" id="PIRSR607702-1"/>
    </source>
</evidence>
<dbReference type="Gene3D" id="3.50.20.20">
    <property type="entry name" value="Janus/Ocnus"/>
    <property type="match status" value="1"/>
</dbReference>
<dbReference type="GO" id="GO:0101006">
    <property type="term" value="F:protein histidine phosphatase activity"/>
    <property type="evidence" value="ECO:0007669"/>
    <property type="project" value="TreeGrafter"/>
</dbReference>
<sequence>MESPNDNNGPTTSDADVKNVQRIKESLALSNASNSHSNTAPCSSGTDDLSQKSIPKVKEVSIEEGANKYVLVTGRDENNEEKVFVYSRISANYHADVAGPLTEELSSLNYSNIEVLGGGRILLDSSLKKLVVYGYSYGFGMADHAVTVGAIIQTGEYEGYDIEHNNEGY</sequence>
<dbReference type="GO" id="GO:0030154">
    <property type="term" value="P:cell differentiation"/>
    <property type="evidence" value="ECO:0007669"/>
    <property type="project" value="UniProtKB-KW"/>
</dbReference>
<name>A0A9W7GI70_9STRA</name>
<feature type="region of interest" description="Disordered" evidence="7">
    <location>
        <begin position="1"/>
        <end position="53"/>
    </location>
</feature>
<evidence type="ECO:0000256" key="4">
    <source>
        <dbReference type="ARBA" id="ARBA00022928"/>
    </source>
</evidence>
<dbReference type="SUPFAM" id="SSF143724">
    <property type="entry name" value="PHP14-like"/>
    <property type="match status" value="1"/>
</dbReference>
<dbReference type="GO" id="GO:0005829">
    <property type="term" value="C:cytosol"/>
    <property type="evidence" value="ECO:0007669"/>
    <property type="project" value="TreeGrafter"/>
</dbReference>